<feature type="chain" id="PRO_5001793457" evidence="3">
    <location>
        <begin position="42"/>
        <end position="274"/>
    </location>
</feature>
<sequence>MVMSSYSSVADVIKKKTKYHTSRLILAGTLVFSAGVNIAQAADIPTLTAGSTPSSRPACFLDITTGKFEGFMPEIASEVARRAGFKITFNAIPFSALLQSLLTNKIDMIVAGMSPTAQRKTKVDFSEDVTSLGEGIFVRNDNKKQYKTAQDFKGEVIGIMAGADYGPRIAAMHVAKEVKFYESPADLARDVQLGRISVGINDYPIIKGEAAAGSLKGMHVVESYQPTQVDPIAFAFRKGNEPLLLKVNKAIDSMKADGSLQKILNKWGMKYYAG</sequence>
<dbReference type="EMBL" id="JMPR01000031">
    <property type="protein sequence ID" value="KFD19528.1"/>
    <property type="molecule type" value="Genomic_DNA"/>
</dbReference>
<proteinExistence type="inferred from homology"/>
<dbReference type="PANTHER" id="PTHR35936">
    <property type="entry name" value="MEMBRANE-BOUND LYTIC MUREIN TRANSGLYCOSYLASE F"/>
    <property type="match status" value="1"/>
</dbReference>
<dbReference type="Proteomes" id="UP000028602">
    <property type="component" value="Unassembled WGS sequence"/>
</dbReference>
<keyword evidence="6" id="KW-1185">Reference proteome</keyword>
<evidence type="ECO:0000313" key="5">
    <source>
        <dbReference type="EMBL" id="KFD19528.1"/>
    </source>
</evidence>
<evidence type="ECO:0000259" key="4">
    <source>
        <dbReference type="SMART" id="SM00062"/>
    </source>
</evidence>
<dbReference type="AlphaFoldDB" id="A0A085JGD2"/>
<dbReference type="eggNOG" id="COG0834">
    <property type="taxonomic scope" value="Bacteria"/>
</dbReference>
<evidence type="ECO:0000256" key="2">
    <source>
        <dbReference type="ARBA" id="ARBA00022729"/>
    </source>
</evidence>
<organism evidence="5 6">
    <name type="scientific">Tatumella ptyseos ATCC 33301</name>
    <dbReference type="NCBI Taxonomy" id="1005995"/>
    <lineage>
        <taxon>Bacteria</taxon>
        <taxon>Pseudomonadati</taxon>
        <taxon>Pseudomonadota</taxon>
        <taxon>Gammaproteobacteria</taxon>
        <taxon>Enterobacterales</taxon>
        <taxon>Erwiniaceae</taxon>
        <taxon>Tatumella</taxon>
    </lineage>
</organism>
<dbReference type="SMART" id="SM00062">
    <property type="entry name" value="PBPb"/>
    <property type="match status" value="1"/>
</dbReference>
<dbReference type="SUPFAM" id="SSF53850">
    <property type="entry name" value="Periplasmic binding protein-like II"/>
    <property type="match status" value="1"/>
</dbReference>
<evidence type="ECO:0000313" key="6">
    <source>
        <dbReference type="Proteomes" id="UP000028602"/>
    </source>
</evidence>
<comment type="caution">
    <text evidence="5">The sequence shown here is derived from an EMBL/GenBank/DDBJ whole genome shotgun (WGS) entry which is preliminary data.</text>
</comment>
<feature type="domain" description="Solute-binding protein family 3/N-terminal" evidence="4">
    <location>
        <begin position="46"/>
        <end position="270"/>
    </location>
</feature>
<dbReference type="CDD" id="cd13530">
    <property type="entry name" value="PBP2_peptides_like"/>
    <property type="match status" value="1"/>
</dbReference>
<comment type="similarity">
    <text evidence="1">Belongs to the bacterial solute-binding protein 3 family.</text>
</comment>
<name>A0A085JGD2_9GAMM</name>
<protein>
    <submittedName>
        <fullName evidence="5">Substrate-binding component of an ABC superfamily amino acid transporter</fullName>
    </submittedName>
</protein>
<reference evidence="5 6" key="1">
    <citation type="submission" date="2014-05" db="EMBL/GenBank/DDBJ databases">
        <title>ATOL: Assembling a taxonomically balanced genome-scale reconstruction of the evolutionary history of the Enterobacteriaceae.</title>
        <authorList>
            <person name="Plunkett G.III."/>
            <person name="Neeno-Eckwall E.C."/>
            <person name="Glasner J.D."/>
            <person name="Perna N.T."/>
        </authorList>
    </citation>
    <scope>NUCLEOTIDE SEQUENCE [LARGE SCALE GENOMIC DNA]</scope>
    <source>
        <strain evidence="5 6">ATCC 33301</strain>
    </source>
</reference>
<dbReference type="Pfam" id="PF00497">
    <property type="entry name" value="SBP_bac_3"/>
    <property type="match status" value="1"/>
</dbReference>
<feature type="signal peptide" evidence="3">
    <location>
        <begin position="1"/>
        <end position="41"/>
    </location>
</feature>
<dbReference type="Gene3D" id="3.40.190.10">
    <property type="entry name" value="Periplasmic binding protein-like II"/>
    <property type="match status" value="2"/>
</dbReference>
<dbReference type="PANTHER" id="PTHR35936:SF17">
    <property type="entry name" value="ARGININE-BINDING EXTRACELLULAR PROTEIN ARTP"/>
    <property type="match status" value="1"/>
</dbReference>
<accession>A0A085JGD2</accession>
<evidence type="ECO:0000256" key="1">
    <source>
        <dbReference type="ARBA" id="ARBA00010333"/>
    </source>
</evidence>
<dbReference type="RefSeq" id="WP_025901357.1">
    <property type="nucleotide sequence ID" value="NZ_ATMJ01000026.1"/>
</dbReference>
<dbReference type="InterPro" id="IPR001638">
    <property type="entry name" value="Solute-binding_3/MltF_N"/>
</dbReference>
<keyword evidence="2 3" id="KW-0732">Signal</keyword>
<gene>
    <name evidence="5" type="ORF">GTPT_1867</name>
</gene>
<evidence type="ECO:0000256" key="3">
    <source>
        <dbReference type="SAM" id="SignalP"/>
    </source>
</evidence>